<dbReference type="Proteomes" id="UP000241048">
    <property type="component" value="Unassembled WGS sequence"/>
</dbReference>
<reference evidence="8 9" key="1">
    <citation type="submission" date="2018-03" db="EMBL/GenBank/DDBJ databases">
        <title>Lachnoclostridium SNUG30386 gen.nov., sp.nov., isolated from human faeces.</title>
        <authorList>
            <person name="Seo B."/>
            <person name="Jeon K."/>
            <person name="Ko G."/>
        </authorList>
    </citation>
    <scope>NUCLEOTIDE SEQUENCE [LARGE SCALE GENOMIC DNA]</scope>
    <source>
        <strain evidence="8 9">SNUG30386</strain>
    </source>
</reference>
<evidence type="ECO:0000256" key="2">
    <source>
        <dbReference type="ARBA" id="ARBA00012758"/>
    </source>
</evidence>
<dbReference type="InterPro" id="IPR023296">
    <property type="entry name" value="Glyco_hydro_beta-prop_sf"/>
</dbReference>
<evidence type="ECO:0000313" key="8">
    <source>
        <dbReference type="EMBL" id="PST35957.1"/>
    </source>
</evidence>
<evidence type="ECO:0000259" key="7">
    <source>
        <dbReference type="Pfam" id="PF08244"/>
    </source>
</evidence>
<dbReference type="InterPro" id="IPR013148">
    <property type="entry name" value="Glyco_hydro_32_N"/>
</dbReference>
<accession>A0A2T3FKZ4</accession>
<dbReference type="Pfam" id="PF00251">
    <property type="entry name" value="Glyco_hydro_32N"/>
    <property type="match status" value="1"/>
</dbReference>
<proteinExistence type="inferred from homology"/>
<feature type="domain" description="Glycosyl hydrolase family 32 C-terminal" evidence="7">
    <location>
        <begin position="433"/>
        <end position="489"/>
    </location>
</feature>
<evidence type="ECO:0000313" key="9">
    <source>
        <dbReference type="Proteomes" id="UP000241048"/>
    </source>
</evidence>
<evidence type="ECO:0000256" key="3">
    <source>
        <dbReference type="ARBA" id="ARBA00022801"/>
    </source>
</evidence>
<dbReference type="GO" id="GO:0004564">
    <property type="term" value="F:beta-fructofuranosidase activity"/>
    <property type="evidence" value="ECO:0007669"/>
    <property type="project" value="UniProtKB-EC"/>
</dbReference>
<dbReference type="RefSeq" id="WP_107001725.1">
    <property type="nucleotide sequence ID" value="NZ_PYLO01000006.1"/>
</dbReference>
<evidence type="ECO:0000256" key="4">
    <source>
        <dbReference type="ARBA" id="ARBA00023295"/>
    </source>
</evidence>
<comment type="similarity">
    <text evidence="1 5">Belongs to the glycosyl hydrolase 32 family.</text>
</comment>
<dbReference type="Gene3D" id="2.60.120.560">
    <property type="entry name" value="Exo-inulinase, domain 1"/>
    <property type="match status" value="1"/>
</dbReference>
<dbReference type="EC" id="3.2.1.26" evidence="2"/>
<sequence>MDFFRKMSFADSTGDAIPFYHEGKYHIFSLTSPPGTTVYPARLRTTWSHSVSEDLVHWEELPTALYPGEGDEPDASGVWTGSVIYGEGKYHAFYTGYCLTAEYQQTICHATSEDGITWTKDAANPVITPMIELYEKLDWRDPYVFYNEEDKYYWILISARRLDMPVTRRGCIVLYRSKDLVNWEYYGPLYSAGNTNCPECSEMYKIGDTWYLSYSRFSEFVNTIYRTSKSPFGPWKKPKKDGIGGRRFYAAKSMQDDNGRRFYFAWAHDRAENSDRGEWYWGGTFCIPHEVVATADGQLDVKLPEEYVNCFKEKVDWKYLPVMGEYKLYGDTTVELDGCGTTSYGFLEQPEEKFLFTGTVIPKEANDSFGILLKSDWEASGCLFLEFDVAMQRVSLLSLPMGVDPFWEQSCQAVPKATEPGPDGVRVAEKTFEIKDGQAIDVKISVDHDMVEVFVGEQVAFTYRIFRKPEYELGLLAQDAKVEFANIAIRK</sequence>
<dbReference type="GO" id="GO:0005975">
    <property type="term" value="P:carbohydrate metabolic process"/>
    <property type="evidence" value="ECO:0007669"/>
    <property type="project" value="InterPro"/>
</dbReference>
<dbReference type="EMBL" id="PYLO01000006">
    <property type="protein sequence ID" value="PST35957.1"/>
    <property type="molecule type" value="Genomic_DNA"/>
</dbReference>
<feature type="domain" description="Glycosyl hydrolase family 32 N-terminal" evidence="6">
    <location>
        <begin position="18"/>
        <end position="295"/>
    </location>
</feature>
<dbReference type="Pfam" id="PF08244">
    <property type="entry name" value="Glyco_hydro_32C"/>
    <property type="match status" value="1"/>
</dbReference>
<comment type="caution">
    <text evidence="8">The sequence shown here is derived from an EMBL/GenBank/DDBJ whole genome shotgun (WGS) entry which is preliminary data.</text>
</comment>
<evidence type="ECO:0000259" key="6">
    <source>
        <dbReference type="Pfam" id="PF00251"/>
    </source>
</evidence>
<dbReference type="CDD" id="cd08995">
    <property type="entry name" value="GH32_EcAec43-like"/>
    <property type="match status" value="1"/>
</dbReference>
<organism evidence="8 9">
    <name type="scientific">Clostridium fessum</name>
    <dbReference type="NCBI Taxonomy" id="2126740"/>
    <lineage>
        <taxon>Bacteria</taxon>
        <taxon>Bacillati</taxon>
        <taxon>Bacillota</taxon>
        <taxon>Clostridia</taxon>
        <taxon>Eubacteriales</taxon>
        <taxon>Clostridiaceae</taxon>
        <taxon>Clostridium</taxon>
    </lineage>
</organism>
<gene>
    <name evidence="8" type="ORF">C7U56_13935</name>
</gene>
<dbReference type="SUPFAM" id="SSF75005">
    <property type="entry name" value="Arabinanase/levansucrase/invertase"/>
    <property type="match status" value="1"/>
</dbReference>
<name>A0A2T3FKZ4_9CLOT</name>
<dbReference type="PANTHER" id="PTHR43101:SF1">
    <property type="entry name" value="BETA-FRUCTOSIDASE"/>
    <property type="match status" value="1"/>
</dbReference>
<keyword evidence="4 5" id="KW-0326">Glycosidase</keyword>
<dbReference type="InterPro" id="IPR051214">
    <property type="entry name" value="GH32_Enzymes"/>
</dbReference>
<dbReference type="AlphaFoldDB" id="A0A2T3FKZ4"/>
<evidence type="ECO:0000256" key="1">
    <source>
        <dbReference type="ARBA" id="ARBA00009902"/>
    </source>
</evidence>
<dbReference type="InterPro" id="IPR013189">
    <property type="entry name" value="Glyco_hydro_32_C"/>
</dbReference>
<keyword evidence="3 5" id="KW-0378">Hydrolase</keyword>
<keyword evidence="9" id="KW-1185">Reference proteome</keyword>
<dbReference type="Gene3D" id="2.115.10.20">
    <property type="entry name" value="Glycosyl hydrolase domain, family 43"/>
    <property type="match status" value="1"/>
</dbReference>
<protein>
    <recommendedName>
        <fullName evidence="2">beta-fructofuranosidase</fullName>
        <ecNumber evidence="2">3.2.1.26</ecNumber>
    </recommendedName>
</protein>
<evidence type="ECO:0000256" key="5">
    <source>
        <dbReference type="RuleBase" id="RU362110"/>
    </source>
</evidence>
<dbReference type="PANTHER" id="PTHR43101">
    <property type="entry name" value="BETA-FRUCTOSIDASE"/>
    <property type="match status" value="1"/>
</dbReference>
<dbReference type="SMART" id="SM00640">
    <property type="entry name" value="Glyco_32"/>
    <property type="match status" value="1"/>
</dbReference>
<dbReference type="InterPro" id="IPR001362">
    <property type="entry name" value="Glyco_hydro_32"/>
</dbReference>